<keyword evidence="1" id="KW-0489">Methyltransferase</keyword>
<gene>
    <name evidence="5" type="ORF">GUJ93_ZPchr0062g7135</name>
</gene>
<dbReference type="GO" id="GO:0000234">
    <property type="term" value="F:phosphoethanolamine N-methyltransferase activity"/>
    <property type="evidence" value="ECO:0007669"/>
    <property type="project" value="UniProtKB-EC"/>
</dbReference>
<reference evidence="5" key="2">
    <citation type="submission" date="2021-02" db="EMBL/GenBank/DDBJ databases">
        <authorList>
            <person name="Kimball J.A."/>
            <person name="Haas M.W."/>
            <person name="Macchietto M."/>
            <person name="Kono T."/>
            <person name="Duquette J."/>
            <person name="Shao M."/>
        </authorList>
    </citation>
    <scope>NUCLEOTIDE SEQUENCE</scope>
    <source>
        <tissue evidence="5">Fresh leaf tissue</tissue>
    </source>
</reference>
<evidence type="ECO:0000256" key="4">
    <source>
        <dbReference type="ARBA" id="ARBA00047841"/>
    </source>
</evidence>
<evidence type="ECO:0000313" key="6">
    <source>
        <dbReference type="Proteomes" id="UP000729402"/>
    </source>
</evidence>
<evidence type="ECO:0000313" key="5">
    <source>
        <dbReference type="EMBL" id="KAG8044555.1"/>
    </source>
</evidence>
<comment type="caution">
    <text evidence="5">The sequence shown here is derived from an EMBL/GenBank/DDBJ whole genome shotgun (WGS) entry which is preliminary data.</text>
</comment>
<evidence type="ECO:0000256" key="3">
    <source>
        <dbReference type="ARBA" id="ARBA00047619"/>
    </source>
</evidence>
<evidence type="ECO:0000256" key="2">
    <source>
        <dbReference type="ARBA" id="ARBA00022679"/>
    </source>
</evidence>
<keyword evidence="6" id="KW-1185">Reference proteome</keyword>
<protein>
    <submittedName>
        <fullName evidence="5">Uncharacterized protein</fullName>
    </submittedName>
</protein>
<dbReference type="PANTHER" id="PTHR44307:SF2">
    <property type="entry name" value="PHOSPHOETHANOLAMINE METHYLTRANSFERASE ISOFORM X1"/>
    <property type="match status" value="1"/>
</dbReference>
<organism evidence="5 6">
    <name type="scientific">Zizania palustris</name>
    <name type="common">Northern wild rice</name>
    <dbReference type="NCBI Taxonomy" id="103762"/>
    <lineage>
        <taxon>Eukaryota</taxon>
        <taxon>Viridiplantae</taxon>
        <taxon>Streptophyta</taxon>
        <taxon>Embryophyta</taxon>
        <taxon>Tracheophyta</taxon>
        <taxon>Spermatophyta</taxon>
        <taxon>Magnoliopsida</taxon>
        <taxon>Liliopsida</taxon>
        <taxon>Poales</taxon>
        <taxon>Poaceae</taxon>
        <taxon>BOP clade</taxon>
        <taxon>Oryzoideae</taxon>
        <taxon>Oryzeae</taxon>
        <taxon>Zizaniinae</taxon>
        <taxon>Zizania</taxon>
    </lineage>
</organism>
<sequence length="190" mass="21715">MNVMECVIKKNESLNGPYKNPSFMCADVRILDLKIENASLMLLATPTMIYCHSVGLQLNPELYECGRIYRSLLGTWDGSGGEKRNSPHSTMLQCAGAYVKNKTRQKQICWLWQIVGSTKDREFQRLLDNVQYTAIGIFCYECIFVEGFVSTDKIVIMKNLRSIWIFNLGKCLKMPPGKNCPRCLLGFKEH</sequence>
<reference evidence="5" key="1">
    <citation type="journal article" date="2021" name="bioRxiv">
        <title>Whole Genome Assembly and Annotation of Northern Wild Rice, Zizania palustris L., Supports a Whole Genome Duplication in the Zizania Genus.</title>
        <authorList>
            <person name="Haas M."/>
            <person name="Kono T."/>
            <person name="Macchietto M."/>
            <person name="Millas R."/>
            <person name="McGilp L."/>
            <person name="Shao M."/>
            <person name="Duquette J."/>
            <person name="Hirsch C.N."/>
            <person name="Kimball J."/>
        </authorList>
    </citation>
    <scope>NUCLEOTIDE SEQUENCE</scope>
    <source>
        <tissue evidence="5">Fresh leaf tissue</tissue>
    </source>
</reference>
<name>A0A8J5QW44_ZIZPA</name>
<dbReference type="PANTHER" id="PTHR44307">
    <property type="entry name" value="PHOSPHOETHANOLAMINE METHYLTRANSFERASE"/>
    <property type="match status" value="1"/>
</dbReference>
<proteinExistence type="predicted"/>
<dbReference type="GO" id="GO:0032259">
    <property type="term" value="P:methylation"/>
    <property type="evidence" value="ECO:0007669"/>
    <property type="project" value="UniProtKB-KW"/>
</dbReference>
<dbReference type="OrthoDB" id="47801at2759"/>
<dbReference type="Proteomes" id="UP000729402">
    <property type="component" value="Unassembled WGS sequence"/>
</dbReference>
<dbReference type="EMBL" id="JAAALK010000547">
    <property type="protein sequence ID" value="KAG8044555.1"/>
    <property type="molecule type" value="Genomic_DNA"/>
</dbReference>
<comment type="catalytic activity">
    <reaction evidence="3">
        <text>N,N-dimethylethanolamine phosphate + S-adenosyl-L-methionine = phosphocholine + S-adenosyl-L-homocysteine + H(+)</text>
        <dbReference type="Rhea" id="RHEA:25325"/>
        <dbReference type="ChEBI" id="CHEBI:15378"/>
        <dbReference type="ChEBI" id="CHEBI:57856"/>
        <dbReference type="ChEBI" id="CHEBI:58641"/>
        <dbReference type="ChEBI" id="CHEBI:59789"/>
        <dbReference type="ChEBI" id="CHEBI:295975"/>
        <dbReference type="EC" id="2.1.1.103"/>
    </reaction>
    <physiologicalReaction direction="left-to-right" evidence="3">
        <dbReference type="Rhea" id="RHEA:25326"/>
    </physiologicalReaction>
</comment>
<accession>A0A8J5QW44</accession>
<evidence type="ECO:0000256" key="1">
    <source>
        <dbReference type="ARBA" id="ARBA00022603"/>
    </source>
</evidence>
<dbReference type="AlphaFoldDB" id="A0A8J5QW44"/>
<keyword evidence="2" id="KW-0808">Transferase</keyword>
<comment type="catalytic activity">
    <reaction evidence="4">
        <text>N-methylethanolamine phosphate + S-adenosyl-L-methionine = N,N-dimethylethanolamine phosphate + S-adenosyl-L-homocysteine + H(+)</text>
        <dbReference type="Rhea" id="RHEA:25321"/>
        <dbReference type="ChEBI" id="CHEBI:15378"/>
        <dbReference type="ChEBI" id="CHEBI:57781"/>
        <dbReference type="ChEBI" id="CHEBI:57856"/>
        <dbReference type="ChEBI" id="CHEBI:58641"/>
        <dbReference type="ChEBI" id="CHEBI:59789"/>
        <dbReference type="EC" id="2.1.1.103"/>
    </reaction>
    <physiologicalReaction direction="left-to-right" evidence="4">
        <dbReference type="Rhea" id="RHEA:25322"/>
    </physiologicalReaction>
</comment>